<evidence type="ECO:0000313" key="2">
    <source>
        <dbReference type="Proteomes" id="UP000185427"/>
    </source>
</evidence>
<gene>
    <name evidence="1" type="ORF">BUW47_09020</name>
</gene>
<dbReference type="AlphaFoldDB" id="A0A1L7GWR0"/>
<dbReference type="InterPro" id="IPR013381">
    <property type="entry name" value="CRISPR-assoc_prot_Cse1"/>
</dbReference>
<organism evidence="1 2">
    <name type="scientific">Limosilactobacillus fermentum</name>
    <name type="common">Lactobacillus fermentum</name>
    <dbReference type="NCBI Taxonomy" id="1613"/>
    <lineage>
        <taxon>Bacteria</taxon>
        <taxon>Bacillati</taxon>
        <taxon>Bacillota</taxon>
        <taxon>Bacilli</taxon>
        <taxon>Lactobacillales</taxon>
        <taxon>Lactobacillaceae</taxon>
        <taxon>Limosilactobacillus</taxon>
    </lineage>
</organism>
<sequence length="552" mass="64360">MKNRHFNLITEPWIKVLDENYQELTVSMEEVLKNARHYRQLAGEMRSQDLVILRLLLAVLLSVYQRVNADGEPYEGLTMDDRWQVTVDPDLDFEDLIEEMQETWQTLYEGGEFSQAVFDYLKAYEDRFDFFGEHAFYQVGREFYDAHVPAKKWIKTGNGKVAVKEINRRVSESNNSAAIFSPRSNGFKNRLSLDEFVRWVITYQNYTGVSGKTSVNGMNDVSKGWLYSISPVYVKGANLFETLMLNLTLFQDDQEKYRYPKPVWEWNLEIYIDHRVEGLVPDNLPELYTVLSRITYIEWNGDYPTTIQGKLSRFDEVNAFIEPMITWRLDKKGYKPRTKQLSDLRIAMWRNFGDYVGTNDGETRVPGIVWWLNYLTDKGFLTQETNINLSSAGMIVGDDKKSQMPAAEFFDDFTIRADVLFDPDPLAARRWPRRIEEVIELTKRVGGTLYYFAKEVAELRDSNGSGSFANRISAEFYDQLNEPFLGWLASLRNDQDRDEKILEWKKALHSLVMQTARKLVQESSPTEMRGKDSTNIFTLYNATQLKIRKQLS</sequence>
<proteinExistence type="predicted"/>
<reference evidence="1 2" key="1">
    <citation type="submission" date="2016-12" db="EMBL/GenBank/DDBJ databases">
        <title>Complete Genome Sequence of Lactobacillus fermentum Strain SNUV175, a Probiotic for Treatment of Bacterial Vaginosis.</title>
        <authorList>
            <person name="Lee S."/>
            <person name="You H.J."/>
            <person name="Kwon B."/>
            <person name="Ko G."/>
        </authorList>
    </citation>
    <scope>NUCLEOTIDE SEQUENCE [LARGE SCALE GENOMIC DNA]</scope>
    <source>
        <strain evidence="1 2">SNUV175</strain>
    </source>
</reference>
<dbReference type="Pfam" id="PF09481">
    <property type="entry name" value="CRISPR_Cse1"/>
    <property type="match status" value="1"/>
</dbReference>
<dbReference type="OrthoDB" id="3187690at2"/>
<protein>
    <submittedName>
        <fullName evidence="1">CRISPR-associated protein</fullName>
    </submittedName>
</protein>
<dbReference type="EMBL" id="CP019030">
    <property type="protein sequence ID" value="APU46540.1"/>
    <property type="molecule type" value="Genomic_DNA"/>
</dbReference>
<name>A0A1L7GWR0_LIMFE</name>
<dbReference type="Proteomes" id="UP000185427">
    <property type="component" value="Chromosome"/>
</dbReference>
<evidence type="ECO:0000313" key="1">
    <source>
        <dbReference type="EMBL" id="APU46540.1"/>
    </source>
</evidence>
<dbReference type="Gene3D" id="1.10.132.100">
    <property type="match status" value="1"/>
</dbReference>
<accession>A0A1L7GWR0</accession>